<dbReference type="InterPro" id="IPR052158">
    <property type="entry name" value="INH-QAR"/>
</dbReference>
<evidence type="ECO:0000259" key="1">
    <source>
        <dbReference type="Pfam" id="PF01965"/>
    </source>
</evidence>
<evidence type="ECO:0000313" key="3">
    <source>
        <dbReference type="Proteomes" id="UP000182658"/>
    </source>
</evidence>
<organism evidence="2 3">
    <name type="scientific">Coniochaeta ligniaria NRRL 30616</name>
    <dbReference type="NCBI Taxonomy" id="1408157"/>
    <lineage>
        <taxon>Eukaryota</taxon>
        <taxon>Fungi</taxon>
        <taxon>Dikarya</taxon>
        <taxon>Ascomycota</taxon>
        <taxon>Pezizomycotina</taxon>
        <taxon>Sordariomycetes</taxon>
        <taxon>Sordariomycetidae</taxon>
        <taxon>Coniochaetales</taxon>
        <taxon>Coniochaetaceae</taxon>
        <taxon>Coniochaeta</taxon>
    </lineage>
</organism>
<dbReference type="EMBL" id="KV875099">
    <property type="protein sequence ID" value="OIW27600.1"/>
    <property type="molecule type" value="Genomic_DNA"/>
</dbReference>
<dbReference type="InterPro" id="IPR002818">
    <property type="entry name" value="DJ-1/PfpI"/>
</dbReference>
<keyword evidence="2" id="KW-0808">Transferase</keyword>
<proteinExistence type="predicted"/>
<dbReference type="Pfam" id="PF01965">
    <property type="entry name" value="DJ-1_PfpI"/>
    <property type="match status" value="1"/>
</dbReference>
<dbReference type="AlphaFoldDB" id="A0A1J7JCZ9"/>
<evidence type="ECO:0000313" key="2">
    <source>
        <dbReference type="EMBL" id="OIW27600.1"/>
    </source>
</evidence>
<dbReference type="InterPro" id="IPR029062">
    <property type="entry name" value="Class_I_gatase-like"/>
</dbReference>
<dbReference type="GO" id="GO:0016740">
    <property type="term" value="F:transferase activity"/>
    <property type="evidence" value="ECO:0007669"/>
    <property type="project" value="UniProtKB-KW"/>
</dbReference>
<dbReference type="Gene3D" id="3.40.50.880">
    <property type="match status" value="1"/>
</dbReference>
<keyword evidence="3" id="KW-1185">Reference proteome</keyword>
<sequence length="290" mass="32129">MSTWALSLDIYYLSDVSNLWPTSPHLPYFHTLTRYISSSSLCHRTTCIIVMPPVQVGTLAFAYQGIDAIGPLDLLSSANKSAFRTNREYGPVSDELIDQAPEFTFHHIGVSKDPVPLGTGRMTIVPTTTVDECPELDILIVPGPYLGNFILHAKHAELIRKHVAAGKLLWATCTGASLVASTGVLDGKTATVNNIEYTWVRNRWPKVNWTREKKWVVDGNIWTGGGAVAAMDMVAHWLKEQYGLPVLVQAASTLDYEPRDDDGLLTVLRPRFGSAGKRVSTHVFRFYEEA</sequence>
<keyword evidence="2" id="KW-0315">Glutamine amidotransferase</keyword>
<reference evidence="2 3" key="1">
    <citation type="submission" date="2016-10" db="EMBL/GenBank/DDBJ databases">
        <title>Draft genome sequence of Coniochaeta ligniaria NRRL30616, a lignocellulolytic fungus for bioabatement of inhibitors in plant biomass hydrolysates.</title>
        <authorList>
            <consortium name="DOE Joint Genome Institute"/>
            <person name="Jimenez D.J."/>
            <person name="Hector R.E."/>
            <person name="Riley R."/>
            <person name="Sun H."/>
            <person name="Grigoriev I.V."/>
            <person name="Van Elsas J.D."/>
            <person name="Nichols N.N."/>
        </authorList>
    </citation>
    <scope>NUCLEOTIDE SEQUENCE [LARGE SCALE GENOMIC DNA]</scope>
    <source>
        <strain evidence="2 3">NRRL 30616</strain>
    </source>
</reference>
<dbReference type="PANTHER" id="PTHR43130">
    <property type="entry name" value="ARAC-FAMILY TRANSCRIPTIONAL REGULATOR"/>
    <property type="match status" value="1"/>
</dbReference>
<dbReference type="SUPFAM" id="SSF52317">
    <property type="entry name" value="Class I glutamine amidotransferase-like"/>
    <property type="match status" value="1"/>
</dbReference>
<dbReference type="PANTHER" id="PTHR43130:SF7">
    <property type="entry name" value="DJ-1_PFPI DOMAIN-CONTAINING PROTEIN"/>
    <property type="match status" value="1"/>
</dbReference>
<dbReference type="STRING" id="1408157.A0A1J7JCZ9"/>
<gene>
    <name evidence="2" type="ORF">CONLIGDRAFT_633968</name>
</gene>
<feature type="domain" description="DJ-1/PfpI" evidence="1">
    <location>
        <begin position="102"/>
        <end position="239"/>
    </location>
</feature>
<dbReference type="InParanoid" id="A0A1J7JCZ9"/>
<dbReference type="Proteomes" id="UP000182658">
    <property type="component" value="Unassembled WGS sequence"/>
</dbReference>
<name>A0A1J7JCZ9_9PEZI</name>
<accession>A0A1J7JCZ9</accession>
<protein>
    <submittedName>
        <fullName evidence="2">Class I glutamine amidotransferase-like protein</fullName>
    </submittedName>
</protein>
<dbReference type="OrthoDB" id="543156at2759"/>